<comment type="caution">
    <text evidence="2">The sequence shown here is derived from an EMBL/GenBank/DDBJ whole genome shotgun (WGS) entry which is preliminary data.</text>
</comment>
<reference evidence="2" key="2">
    <citation type="submission" date="2021-02" db="EMBL/GenBank/DDBJ databases">
        <authorList>
            <person name="Kimball J.A."/>
            <person name="Haas M.W."/>
            <person name="Macchietto M."/>
            <person name="Kono T."/>
            <person name="Duquette J."/>
            <person name="Shao M."/>
        </authorList>
    </citation>
    <scope>NUCLEOTIDE SEQUENCE</scope>
    <source>
        <tissue evidence="2">Fresh leaf tissue</tissue>
    </source>
</reference>
<accession>A0A8J5R2S3</accession>
<evidence type="ECO:0000313" key="2">
    <source>
        <dbReference type="EMBL" id="KAG8044306.1"/>
    </source>
</evidence>
<sequence length="99" mass="10927">MKKILFRMFYSILEDTPGEPDADDAPVDAPKAADVPVNKADVTRSRKDPTKSDAPKPRKQKKDPKSPSSPEADKPGEPKDKKKTDDKPADKPVEIKSTK</sequence>
<evidence type="ECO:0000313" key="3">
    <source>
        <dbReference type="Proteomes" id="UP000729402"/>
    </source>
</evidence>
<dbReference type="AlphaFoldDB" id="A0A8J5R2S3"/>
<feature type="compositionally biased region" description="Low complexity" evidence="1">
    <location>
        <begin position="27"/>
        <end position="37"/>
    </location>
</feature>
<organism evidence="2 3">
    <name type="scientific">Zizania palustris</name>
    <name type="common">Northern wild rice</name>
    <dbReference type="NCBI Taxonomy" id="103762"/>
    <lineage>
        <taxon>Eukaryota</taxon>
        <taxon>Viridiplantae</taxon>
        <taxon>Streptophyta</taxon>
        <taxon>Embryophyta</taxon>
        <taxon>Tracheophyta</taxon>
        <taxon>Spermatophyta</taxon>
        <taxon>Magnoliopsida</taxon>
        <taxon>Liliopsida</taxon>
        <taxon>Poales</taxon>
        <taxon>Poaceae</taxon>
        <taxon>BOP clade</taxon>
        <taxon>Oryzoideae</taxon>
        <taxon>Oryzeae</taxon>
        <taxon>Zizaniinae</taxon>
        <taxon>Zizania</taxon>
    </lineage>
</organism>
<reference evidence="2" key="1">
    <citation type="journal article" date="2021" name="bioRxiv">
        <title>Whole Genome Assembly and Annotation of Northern Wild Rice, Zizania palustris L., Supports a Whole Genome Duplication in the Zizania Genus.</title>
        <authorList>
            <person name="Haas M."/>
            <person name="Kono T."/>
            <person name="Macchietto M."/>
            <person name="Millas R."/>
            <person name="McGilp L."/>
            <person name="Shao M."/>
            <person name="Duquette J."/>
            <person name="Hirsch C.N."/>
            <person name="Kimball J."/>
        </authorList>
    </citation>
    <scope>NUCLEOTIDE SEQUENCE</scope>
    <source>
        <tissue evidence="2">Fresh leaf tissue</tissue>
    </source>
</reference>
<evidence type="ECO:0000256" key="1">
    <source>
        <dbReference type="SAM" id="MobiDB-lite"/>
    </source>
</evidence>
<gene>
    <name evidence="2" type="ORF">GUJ93_ZPchr0138g32</name>
</gene>
<dbReference type="EMBL" id="JAAALK010000823">
    <property type="protein sequence ID" value="KAG8044306.1"/>
    <property type="molecule type" value="Genomic_DNA"/>
</dbReference>
<feature type="compositionally biased region" description="Basic and acidic residues" evidence="1">
    <location>
        <begin position="41"/>
        <end position="56"/>
    </location>
</feature>
<protein>
    <submittedName>
        <fullName evidence="2">Uncharacterized protein</fullName>
    </submittedName>
</protein>
<name>A0A8J5R2S3_ZIZPA</name>
<proteinExistence type="predicted"/>
<dbReference type="Proteomes" id="UP000729402">
    <property type="component" value="Unassembled WGS sequence"/>
</dbReference>
<feature type="compositionally biased region" description="Basic and acidic residues" evidence="1">
    <location>
        <begin position="71"/>
        <end position="99"/>
    </location>
</feature>
<feature type="region of interest" description="Disordered" evidence="1">
    <location>
        <begin position="14"/>
        <end position="99"/>
    </location>
</feature>
<keyword evidence="3" id="KW-1185">Reference proteome</keyword>
<feature type="compositionally biased region" description="Acidic residues" evidence="1">
    <location>
        <begin position="16"/>
        <end position="26"/>
    </location>
</feature>